<reference evidence="1" key="1">
    <citation type="submission" date="2021-06" db="EMBL/GenBank/DDBJ databases">
        <authorList>
            <person name="Kallberg Y."/>
            <person name="Tangrot J."/>
            <person name="Rosling A."/>
        </authorList>
    </citation>
    <scope>NUCLEOTIDE SEQUENCE</scope>
    <source>
        <strain evidence="1">MA461A</strain>
    </source>
</reference>
<accession>A0ACA9RRX0</accession>
<dbReference type="Proteomes" id="UP000789920">
    <property type="component" value="Unassembled WGS sequence"/>
</dbReference>
<name>A0ACA9RRX0_9GLOM</name>
<comment type="caution">
    <text evidence="1">The sequence shown here is derived from an EMBL/GenBank/DDBJ whole genome shotgun (WGS) entry which is preliminary data.</text>
</comment>
<sequence>KIIAAEKAIVKDFPEPVREKLTCRKAKKRVALAQTSVPKSCQTSVPKSCQTSVPICGGGLTQTIFSELRS</sequence>
<evidence type="ECO:0000313" key="2">
    <source>
        <dbReference type="Proteomes" id="UP000789920"/>
    </source>
</evidence>
<proteinExistence type="predicted"/>
<protein>
    <submittedName>
        <fullName evidence="1">13358_t:CDS:1</fullName>
    </submittedName>
</protein>
<feature type="non-terminal residue" evidence="1">
    <location>
        <position position="1"/>
    </location>
</feature>
<evidence type="ECO:0000313" key="1">
    <source>
        <dbReference type="EMBL" id="CAG8806415.1"/>
    </source>
</evidence>
<dbReference type="EMBL" id="CAJVQC010066436">
    <property type="protein sequence ID" value="CAG8806415.1"/>
    <property type="molecule type" value="Genomic_DNA"/>
</dbReference>
<keyword evidence="2" id="KW-1185">Reference proteome</keyword>
<feature type="non-terminal residue" evidence="1">
    <location>
        <position position="70"/>
    </location>
</feature>
<gene>
    <name evidence="1" type="ORF">RPERSI_LOCUS22150</name>
</gene>
<organism evidence="1 2">
    <name type="scientific">Racocetra persica</name>
    <dbReference type="NCBI Taxonomy" id="160502"/>
    <lineage>
        <taxon>Eukaryota</taxon>
        <taxon>Fungi</taxon>
        <taxon>Fungi incertae sedis</taxon>
        <taxon>Mucoromycota</taxon>
        <taxon>Glomeromycotina</taxon>
        <taxon>Glomeromycetes</taxon>
        <taxon>Diversisporales</taxon>
        <taxon>Gigasporaceae</taxon>
        <taxon>Racocetra</taxon>
    </lineage>
</organism>